<dbReference type="EMBL" id="JABWGO010000009">
    <property type="protein sequence ID" value="NUW44451.1"/>
    <property type="molecule type" value="Genomic_DNA"/>
</dbReference>
<accession>A0A7Y6IUR2</accession>
<dbReference type="AlphaFoldDB" id="A0A7Y6IUR2"/>
<comment type="caution">
    <text evidence="1">The sequence shown here is derived from an EMBL/GenBank/DDBJ whole genome shotgun (WGS) entry which is preliminary data.</text>
</comment>
<protein>
    <submittedName>
        <fullName evidence="1">Uncharacterized protein</fullName>
    </submittedName>
</protein>
<keyword evidence="2" id="KW-1185">Reference proteome</keyword>
<evidence type="ECO:0000313" key="1">
    <source>
        <dbReference type="EMBL" id="NUW44451.1"/>
    </source>
</evidence>
<name>A0A7Y6IUR2_9ACTN</name>
<dbReference type="InterPro" id="IPR045929">
    <property type="entry name" value="DUF6348"/>
</dbReference>
<proteinExistence type="predicted"/>
<sequence length="250" mass="26682">MMNDGRTGAMDERLPDEVVLGMIARRLSEAMDQPWHVTGDLAKGPGSLAVVLGEDHTGHPGHVDIDFVLNVDRPGNTTISDCATGYGTTPEETVERAIEIWLGTTGSALLELLAQDGSFAGHYAADDPDGFPGWHMIHGGITGWGIGDDFQAVQRWAADNPLAPHLAPALRSSFDRDHLIGVKAFFGSGGDSETAEIRVDGIHHEAASEVLAGLPWPRPAGGMSYARTFLLLVHNEGGDEGRERGRDETA</sequence>
<dbReference type="Pfam" id="PF19875">
    <property type="entry name" value="DUF6348"/>
    <property type="match status" value="1"/>
</dbReference>
<dbReference type="Proteomes" id="UP000546126">
    <property type="component" value="Unassembled WGS sequence"/>
</dbReference>
<evidence type="ECO:0000313" key="2">
    <source>
        <dbReference type="Proteomes" id="UP000546126"/>
    </source>
</evidence>
<organism evidence="1 2">
    <name type="scientific">Nonomuraea rhodomycinica</name>
    <dbReference type="NCBI Taxonomy" id="1712872"/>
    <lineage>
        <taxon>Bacteria</taxon>
        <taxon>Bacillati</taxon>
        <taxon>Actinomycetota</taxon>
        <taxon>Actinomycetes</taxon>
        <taxon>Streptosporangiales</taxon>
        <taxon>Streptosporangiaceae</taxon>
        <taxon>Nonomuraea</taxon>
    </lineage>
</organism>
<reference evidence="1 2" key="1">
    <citation type="submission" date="2020-06" db="EMBL/GenBank/DDBJ databases">
        <authorList>
            <person name="Chanama M."/>
        </authorList>
    </citation>
    <scope>NUCLEOTIDE SEQUENCE [LARGE SCALE GENOMIC DNA]</scope>
    <source>
        <strain evidence="1 2">TBRC6557</strain>
    </source>
</reference>
<gene>
    <name evidence="1" type="ORF">HT134_30635</name>
</gene>